<comment type="caution">
    <text evidence="2">The sequence shown here is derived from an EMBL/GenBank/DDBJ whole genome shotgun (WGS) entry which is preliminary data.</text>
</comment>
<proteinExistence type="predicted"/>
<evidence type="ECO:0000259" key="1">
    <source>
        <dbReference type="SMART" id="SM00470"/>
    </source>
</evidence>
<dbReference type="EMBL" id="DTMQ01000003">
    <property type="protein sequence ID" value="HGE98503.1"/>
    <property type="molecule type" value="Genomic_DNA"/>
</dbReference>
<evidence type="ECO:0000313" key="2">
    <source>
        <dbReference type="EMBL" id="HGE98503.1"/>
    </source>
</evidence>
<dbReference type="SMART" id="SM00470">
    <property type="entry name" value="ParB"/>
    <property type="match status" value="1"/>
</dbReference>
<reference evidence="2" key="1">
    <citation type="journal article" date="2020" name="mSystems">
        <title>Genome- and Community-Level Interaction Insights into Carbon Utilization and Element Cycling Functions of Hydrothermarchaeota in Hydrothermal Sediment.</title>
        <authorList>
            <person name="Zhou Z."/>
            <person name="Liu Y."/>
            <person name="Xu W."/>
            <person name="Pan J."/>
            <person name="Luo Z.H."/>
            <person name="Li M."/>
        </authorList>
    </citation>
    <scope>NUCLEOTIDE SEQUENCE [LARGE SCALE GENOMIC DNA]</scope>
    <source>
        <strain evidence="2">SpSt-906</strain>
    </source>
</reference>
<protein>
    <submittedName>
        <fullName evidence="2">Chromosome partitioning protein ParB</fullName>
    </submittedName>
</protein>
<dbReference type="InterPro" id="IPR003115">
    <property type="entry name" value="ParB_N"/>
</dbReference>
<dbReference type="AlphaFoldDB" id="A0A7C3UNB2"/>
<dbReference type="SUPFAM" id="SSF110849">
    <property type="entry name" value="ParB/Sulfiredoxin"/>
    <property type="match status" value="1"/>
</dbReference>
<sequence>MKSYTKLVPKRKREDFLAVLEKEGIEILSVYKEPFSNQEQILALVPIRLCQPTPFQREVSPAHLTRLKYSIEKIGRFLDPIILVRSKEGKYWTPNGSHRLAAMKALGKEKITAIIVPDEKVLGQILALNIEKPHNIKEKSLEVIKMYRHFLATGGDIPESEFAFQFEEPYFATLGVIYEKRERFSGAAYVPLLKRIDQFLSQPLSEAIKERERRAKRVEEEVEPKVLRLMKELEEKKFTFPFLKQLIISQNNPVRGRKKERLEFDEGIEQFMNNLARFDLAKMRKAKIPEEFSAE</sequence>
<dbReference type="InterPro" id="IPR036086">
    <property type="entry name" value="ParB/Sulfiredoxin_sf"/>
</dbReference>
<feature type="domain" description="ParB-like N-terminal" evidence="1">
    <location>
        <begin position="43"/>
        <end position="130"/>
    </location>
</feature>
<dbReference type="Pfam" id="PF02195">
    <property type="entry name" value="ParB_N"/>
    <property type="match status" value="1"/>
</dbReference>
<accession>A0A7C3UNB2</accession>
<gene>
    <name evidence="2" type="ORF">ENX07_00250</name>
</gene>
<name>A0A7C3UNB2_UNCW3</name>
<dbReference type="Gene3D" id="3.90.1530.10">
    <property type="entry name" value="Conserved hypothetical protein from pyrococcus furiosus pfu- 392566-001, ParB domain"/>
    <property type="match status" value="1"/>
</dbReference>
<organism evidence="2">
    <name type="scientific">candidate division WOR-3 bacterium</name>
    <dbReference type="NCBI Taxonomy" id="2052148"/>
    <lineage>
        <taxon>Bacteria</taxon>
        <taxon>Bacteria division WOR-3</taxon>
    </lineage>
</organism>